<name>A0A1H9Q199_9ACTN</name>
<keyword evidence="3" id="KW-1185">Reference proteome</keyword>
<evidence type="ECO:0000313" key="3">
    <source>
        <dbReference type="Proteomes" id="UP000198815"/>
    </source>
</evidence>
<sequence length="252" mass="26201">MTTLGIAGKRLLVTGGASGIGLGVVRLALAEKAQVGVITRRQSSVEALRDATGHDPACVAVRGDVTDPTQLRNAVDELAQQMGGVDIVVTCAGVDGVFGNSVEGVSPGEFREVLDTNVVGTFATVQAALPYLRRSLAPCAVLIGSDSGFVSAPGMVPYIASKGAVRQLTQALSLELFGDMIRVNSVCPSVVDTPMARRDLGIDSFDEVGYPVQTVDEVTWTVLMLASPRSRAVNGVSLLSDFGYSGRSSFPA</sequence>
<dbReference type="OrthoDB" id="9789398at2"/>
<dbReference type="RefSeq" id="WP_091966973.1">
    <property type="nucleotide sequence ID" value="NZ_FOGZ01000002.1"/>
</dbReference>
<dbReference type="PANTHER" id="PTHR43658:SF8">
    <property type="entry name" value="17-BETA-HYDROXYSTEROID DEHYDROGENASE 14-RELATED"/>
    <property type="match status" value="1"/>
</dbReference>
<evidence type="ECO:0000313" key="2">
    <source>
        <dbReference type="EMBL" id="SER53845.1"/>
    </source>
</evidence>
<keyword evidence="1" id="KW-0560">Oxidoreductase</keyword>
<dbReference type="SUPFAM" id="SSF51735">
    <property type="entry name" value="NAD(P)-binding Rossmann-fold domains"/>
    <property type="match status" value="1"/>
</dbReference>
<dbReference type="GO" id="GO:0016491">
    <property type="term" value="F:oxidoreductase activity"/>
    <property type="evidence" value="ECO:0007669"/>
    <property type="project" value="UniProtKB-KW"/>
</dbReference>
<dbReference type="Gene3D" id="3.40.50.720">
    <property type="entry name" value="NAD(P)-binding Rossmann-like Domain"/>
    <property type="match status" value="1"/>
</dbReference>
<organism evidence="2 3">
    <name type="scientific">Propionibacterium cyclohexanicum</name>
    <dbReference type="NCBI Taxonomy" id="64702"/>
    <lineage>
        <taxon>Bacteria</taxon>
        <taxon>Bacillati</taxon>
        <taxon>Actinomycetota</taxon>
        <taxon>Actinomycetes</taxon>
        <taxon>Propionibacteriales</taxon>
        <taxon>Propionibacteriaceae</taxon>
        <taxon>Propionibacterium</taxon>
    </lineage>
</organism>
<proteinExistence type="predicted"/>
<accession>A0A1H9Q199</accession>
<dbReference type="InterPro" id="IPR036291">
    <property type="entry name" value="NAD(P)-bd_dom_sf"/>
</dbReference>
<dbReference type="STRING" id="64702.SAMN05443377_10254"/>
<dbReference type="FunFam" id="3.40.50.720:FF:000084">
    <property type="entry name" value="Short-chain dehydrogenase reductase"/>
    <property type="match status" value="1"/>
</dbReference>
<dbReference type="Pfam" id="PF00106">
    <property type="entry name" value="adh_short"/>
    <property type="match status" value="1"/>
</dbReference>
<gene>
    <name evidence="2" type="ORF">SAMN05443377_10254</name>
</gene>
<protein>
    <submittedName>
        <fullName evidence="2">Dihydroanticapsin dehydrogenase</fullName>
    </submittedName>
</protein>
<dbReference type="EMBL" id="FOGZ01000002">
    <property type="protein sequence ID" value="SER53845.1"/>
    <property type="molecule type" value="Genomic_DNA"/>
</dbReference>
<reference evidence="2 3" key="1">
    <citation type="submission" date="2016-10" db="EMBL/GenBank/DDBJ databases">
        <authorList>
            <person name="de Groot N.N."/>
        </authorList>
    </citation>
    <scope>NUCLEOTIDE SEQUENCE [LARGE SCALE GENOMIC DNA]</scope>
    <source>
        <strain evidence="2 3">DSM 16859</strain>
    </source>
</reference>
<dbReference type="CDD" id="cd05233">
    <property type="entry name" value="SDR_c"/>
    <property type="match status" value="1"/>
</dbReference>
<dbReference type="PRINTS" id="PR00081">
    <property type="entry name" value="GDHRDH"/>
</dbReference>
<dbReference type="InterPro" id="IPR002347">
    <property type="entry name" value="SDR_fam"/>
</dbReference>
<dbReference type="AlphaFoldDB" id="A0A1H9Q199"/>
<evidence type="ECO:0000256" key="1">
    <source>
        <dbReference type="ARBA" id="ARBA00023002"/>
    </source>
</evidence>
<dbReference type="PANTHER" id="PTHR43658">
    <property type="entry name" value="SHORT-CHAIN DEHYDROGENASE/REDUCTASE"/>
    <property type="match status" value="1"/>
</dbReference>
<dbReference type="Proteomes" id="UP000198815">
    <property type="component" value="Unassembled WGS sequence"/>
</dbReference>